<comment type="caution">
    <text evidence="1">The sequence shown here is derived from an EMBL/GenBank/DDBJ whole genome shotgun (WGS) entry which is preliminary data.</text>
</comment>
<accession>A0A1V9X6D8</accession>
<name>A0A1V9X6D8_9ACAR</name>
<gene>
    <name evidence="1" type="ORF">BIW11_04445</name>
</gene>
<feature type="non-terminal residue" evidence="1">
    <location>
        <position position="1"/>
    </location>
</feature>
<dbReference type="EMBL" id="MNPL01022268">
    <property type="protein sequence ID" value="OQR69057.1"/>
    <property type="molecule type" value="Genomic_DNA"/>
</dbReference>
<dbReference type="Proteomes" id="UP000192247">
    <property type="component" value="Unassembled WGS sequence"/>
</dbReference>
<reference evidence="1 2" key="1">
    <citation type="journal article" date="2017" name="Gigascience">
        <title>Draft genome of the honey bee ectoparasitic mite, Tropilaelaps mercedesae, is shaped by the parasitic life history.</title>
        <authorList>
            <person name="Dong X."/>
            <person name="Armstrong S.D."/>
            <person name="Xia D."/>
            <person name="Makepeace B.L."/>
            <person name="Darby A.C."/>
            <person name="Kadowaki T."/>
        </authorList>
    </citation>
    <scope>NUCLEOTIDE SEQUENCE [LARGE SCALE GENOMIC DNA]</scope>
    <source>
        <strain evidence="1">Wuxi-XJTLU</strain>
    </source>
</reference>
<proteinExistence type="predicted"/>
<keyword evidence="2" id="KW-1185">Reference proteome</keyword>
<organism evidence="1 2">
    <name type="scientific">Tropilaelaps mercedesae</name>
    <dbReference type="NCBI Taxonomy" id="418985"/>
    <lineage>
        <taxon>Eukaryota</taxon>
        <taxon>Metazoa</taxon>
        <taxon>Ecdysozoa</taxon>
        <taxon>Arthropoda</taxon>
        <taxon>Chelicerata</taxon>
        <taxon>Arachnida</taxon>
        <taxon>Acari</taxon>
        <taxon>Parasitiformes</taxon>
        <taxon>Mesostigmata</taxon>
        <taxon>Gamasina</taxon>
        <taxon>Dermanyssoidea</taxon>
        <taxon>Laelapidae</taxon>
        <taxon>Tropilaelaps</taxon>
    </lineage>
</organism>
<evidence type="ECO:0000313" key="2">
    <source>
        <dbReference type="Proteomes" id="UP000192247"/>
    </source>
</evidence>
<dbReference type="AlphaFoldDB" id="A0A1V9X6D8"/>
<evidence type="ECO:0000313" key="1">
    <source>
        <dbReference type="EMBL" id="OQR69057.1"/>
    </source>
</evidence>
<sequence length="23" mass="2640">APPTKRRCLLWLKSSGHIRYPGC</sequence>
<dbReference type="InParanoid" id="A0A1V9X6D8"/>
<protein>
    <submittedName>
        <fullName evidence="1">Uncharacterized protein</fullName>
    </submittedName>
</protein>